<dbReference type="EMBL" id="VRMN01000018">
    <property type="protein sequence ID" value="KAA8490862.1"/>
    <property type="molecule type" value="Genomic_DNA"/>
</dbReference>
<reference evidence="8" key="1">
    <citation type="journal article" date="2019" name="Nat. Commun.">
        <title>Expansion of phycobilisome linker gene families in mesophilic red algae.</title>
        <authorList>
            <person name="Lee J."/>
            <person name="Kim D."/>
            <person name="Bhattacharya D."/>
            <person name="Yoon H.S."/>
        </authorList>
    </citation>
    <scope>NUCLEOTIDE SEQUENCE [LARGE SCALE GENOMIC DNA]</scope>
    <source>
        <strain evidence="8">CCMP 1328</strain>
    </source>
</reference>
<dbReference type="GO" id="GO:0005938">
    <property type="term" value="C:cell cortex"/>
    <property type="evidence" value="ECO:0007669"/>
    <property type="project" value="TreeGrafter"/>
</dbReference>
<dbReference type="GO" id="GO:0005856">
    <property type="term" value="C:cytoskeleton"/>
    <property type="evidence" value="ECO:0007669"/>
    <property type="project" value="UniProtKB-SubCell"/>
</dbReference>
<proteinExistence type="inferred from homology"/>
<dbReference type="Gene3D" id="3.30.450.30">
    <property type="entry name" value="Dynein light chain 2a, cytoplasmic"/>
    <property type="match status" value="1"/>
</dbReference>
<evidence type="ECO:0000256" key="2">
    <source>
        <dbReference type="ARBA" id="ARBA00010058"/>
    </source>
</evidence>
<evidence type="ECO:0000256" key="4">
    <source>
        <dbReference type="ARBA" id="ARBA00023203"/>
    </source>
</evidence>
<keyword evidence="3" id="KW-0963">Cytoplasm</keyword>
<dbReference type="SUPFAM" id="SSF55770">
    <property type="entry name" value="Profilin (actin-binding protein)"/>
    <property type="match status" value="1"/>
</dbReference>
<dbReference type="AlphaFoldDB" id="A0A5J4YIH8"/>
<dbReference type="CDD" id="cd00148">
    <property type="entry name" value="PROF"/>
    <property type="match status" value="1"/>
</dbReference>
<dbReference type="InterPro" id="IPR048278">
    <property type="entry name" value="PFN"/>
</dbReference>
<evidence type="ECO:0000256" key="5">
    <source>
        <dbReference type="ARBA" id="ARBA00023212"/>
    </source>
</evidence>
<name>A0A5J4YIH8_PORPP</name>
<gene>
    <name evidence="7" type="ORF">FVE85_1309</name>
</gene>
<protein>
    <recommendedName>
        <fullName evidence="6">Profilin</fullName>
    </recommendedName>
</protein>
<dbReference type="PANTHER" id="PTHR11604:SF0">
    <property type="entry name" value="PROFILIN"/>
    <property type="match status" value="1"/>
</dbReference>
<dbReference type="Pfam" id="PF00235">
    <property type="entry name" value="Profilin"/>
    <property type="match status" value="1"/>
</dbReference>
<dbReference type="Proteomes" id="UP000324585">
    <property type="component" value="Unassembled WGS sequence"/>
</dbReference>
<evidence type="ECO:0000256" key="1">
    <source>
        <dbReference type="ARBA" id="ARBA00004245"/>
    </source>
</evidence>
<evidence type="ECO:0000313" key="7">
    <source>
        <dbReference type="EMBL" id="KAA8490862.1"/>
    </source>
</evidence>
<dbReference type="InterPro" id="IPR036140">
    <property type="entry name" value="PFN_sf"/>
</dbReference>
<dbReference type="PANTHER" id="PTHR11604">
    <property type="entry name" value="PROFILIN"/>
    <property type="match status" value="1"/>
</dbReference>
<evidence type="ECO:0000256" key="3">
    <source>
        <dbReference type="ARBA" id="ARBA00022490"/>
    </source>
</evidence>
<evidence type="ECO:0000256" key="6">
    <source>
        <dbReference type="RuleBase" id="RU003909"/>
    </source>
</evidence>
<dbReference type="InterPro" id="IPR027310">
    <property type="entry name" value="Profilin_CS"/>
</dbReference>
<dbReference type="InterPro" id="IPR005455">
    <property type="entry name" value="PFN_euk"/>
</dbReference>
<comment type="caution">
    <text evidence="7">The sequence shown here is derived from an EMBL/GenBank/DDBJ whole genome shotgun (WGS) entry which is preliminary data.</text>
</comment>
<keyword evidence="5" id="KW-0206">Cytoskeleton</keyword>
<keyword evidence="8" id="KW-1185">Reference proteome</keyword>
<accession>A0A5J4YIH8</accession>
<dbReference type="SMART" id="SM00392">
    <property type="entry name" value="PROF"/>
    <property type="match status" value="1"/>
</dbReference>
<keyword evidence="4 6" id="KW-0009">Actin-binding</keyword>
<comment type="subcellular location">
    <subcellularLocation>
        <location evidence="1">Cytoplasm</location>
        <location evidence="1">Cytoskeleton</location>
    </subcellularLocation>
</comment>
<dbReference type="OMA" id="GFCYAAI"/>
<evidence type="ECO:0000313" key="8">
    <source>
        <dbReference type="Proteomes" id="UP000324585"/>
    </source>
</evidence>
<comment type="similarity">
    <text evidence="2 6">Belongs to the profilin family.</text>
</comment>
<dbReference type="OrthoDB" id="421374at2759"/>
<organism evidence="7 8">
    <name type="scientific">Porphyridium purpureum</name>
    <name type="common">Red alga</name>
    <name type="synonym">Porphyridium cruentum</name>
    <dbReference type="NCBI Taxonomy" id="35688"/>
    <lineage>
        <taxon>Eukaryota</taxon>
        <taxon>Rhodophyta</taxon>
        <taxon>Bangiophyceae</taxon>
        <taxon>Porphyridiales</taxon>
        <taxon>Porphyridiaceae</taxon>
        <taxon>Porphyridium</taxon>
    </lineage>
</organism>
<sequence length="146" mass="15531">MSWQTYVDQNLLGAGFCYAAIVGHDGSTWAASPGYTVLPDEAARLAQLLGGDADTINTQLSSGGFKVAGQQYAFTRAEVDDDDGGVPTLQGRCKEEGKSAQGIIIYRTAQALIIGCHDPAYSNGASFNKANMEMGKVADYMFENSF</sequence>
<dbReference type="GO" id="GO:0003785">
    <property type="term" value="F:actin monomer binding"/>
    <property type="evidence" value="ECO:0007669"/>
    <property type="project" value="TreeGrafter"/>
</dbReference>
<dbReference type="PROSITE" id="PS00414">
    <property type="entry name" value="PROFILIN"/>
    <property type="match status" value="1"/>
</dbReference>